<dbReference type="EMBL" id="MU863663">
    <property type="protein sequence ID" value="KAK4098057.1"/>
    <property type="molecule type" value="Genomic_DNA"/>
</dbReference>
<name>A0AAN6PU78_9PEZI</name>
<dbReference type="InterPro" id="IPR032675">
    <property type="entry name" value="LRR_dom_sf"/>
</dbReference>
<protein>
    <recommendedName>
        <fullName evidence="3">F-box domain-containing protein</fullName>
    </recommendedName>
</protein>
<keyword evidence="2" id="KW-1185">Reference proteome</keyword>
<organism evidence="1 2">
    <name type="scientific">Parathielavia hyrcaniae</name>
    <dbReference type="NCBI Taxonomy" id="113614"/>
    <lineage>
        <taxon>Eukaryota</taxon>
        <taxon>Fungi</taxon>
        <taxon>Dikarya</taxon>
        <taxon>Ascomycota</taxon>
        <taxon>Pezizomycotina</taxon>
        <taxon>Sordariomycetes</taxon>
        <taxon>Sordariomycetidae</taxon>
        <taxon>Sordariales</taxon>
        <taxon>Chaetomiaceae</taxon>
        <taxon>Parathielavia</taxon>
    </lineage>
</organism>
<sequence>MPPPTRIRTWKDTLENLAALGNLARTCKTLEQLTTPMLFERVEVSVFAPASFVQLIRHFSRFGHLATHVRYLTLGSVGDPSTLSASQASFLLQEGQRLGLKRLPERLDLSDPVEPRSMLIDVLLCQVLTIRKLVISLPQHLYLQASVSPRVLSYAARLPDSFTLGSLREIEAHSIDPELSADSFERASLTALIRLAPALTHLRVGFCDGTAPQGIIQSPLPELQDLHLFEGMIEDLTAIAKFCPRLQRCRLGAGVATDPSKGQFYRGLYFDAQSNPHSPLNALLPLSATLHDLDVNPSGLLVLDIRALPYLAPFTALRSLRWTFYRWPDGDNTALLDKLLTPALESLCLGGPEMPVYDVAALLHERVRSGRFPGLRRFRYLLVSKELEPGVADSIVNLFEGTGVTCGPAVGPEIDKLRAGMFPPRPAREDE</sequence>
<evidence type="ECO:0008006" key="3">
    <source>
        <dbReference type="Google" id="ProtNLM"/>
    </source>
</evidence>
<reference evidence="1" key="1">
    <citation type="journal article" date="2023" name="Mol. Phylogenet. Evol.">
        <title>Genome-scale phylogeny and comparative genomics of the fungal order Sordariales.</title>
        <authorList>
            <person name="Hensen N."/>
            <person name="Bonometti L."/>
            <person name="Westerberg I."/>
            <person name="Brannstrom I.O."/>
            <person name="Guillou S."/>
            <person name="Cros-Aarteil S."/>
            <person name="Calhoun S."/>
            <person name="Haridas S."/>
            <person name="Kuo A."/>
            <person name="Mondo S."/>
            <person name="Pangilinan J."/>
            <person name="Riley R."/>
            <person name="LaButti K."/>
            <person name="Andreopoulos B."/>
            <person name="Lipzen A."/>
            <person name="Chen C."/>
            <person name="Yan M."/>
            <person name="Daum C."/>
            <person name="Ng V."/>
            <person name="Clum A."/>
            <person name="Steindorff A."/>
            <person name="Ohm R.A."/>
            <person name="Martin F."/>
            <person name="Silar P."/>
            <person name="Natvig D.O."/>
            <person name="Lalanne C."/>
            <person name="Gautier V."/>
            <person name="Ament-Velasquez S.L."/>
            <person name="Kruys A."/>
            <person name="Hutchinson M.I."/>
            <person name="Powell A.J."/>
            <person name="Barry K."/>
            <person name="Miller A.N."/>
            <person name="Grigoriev I.V."/>
            <person name="Debuchy R."/>
            <person name="Gladieux P."/>
            <person name="Hiltunen Thoren M."/>
            <person name="Johannesson H."/>
        </authorList>
    </citation>
    <scope>NUCLEOTIDE SEQUENCE</scope>
    <source>
        <strain evidence="1">CBS 757.83</strain>
    </source>
</reference>
<dbReference type="AlphaFoldDB" id="A0AAN6PU78"/>
<gene>
    <name evidence="1" type="ORF">N658DRAFT_509853</name>
</gene>
<comment type="caution">
    <text evidence="1">The sequence shown here is derived from an EMBL/GenBank/DDBJ whole genome shotgun (WGS) entry which is preliminary data.</text>
</comment>
<reference evidence="1" key="2">
    <citation type="submission" date="2023-05" db="EMBL/GenBank/DDBJ databases">
        <authorList>
            <consortium name="Lawrence Berkeley National Laboratory"/>
            <person name="Steindorff A."/>
            <person name="Hensen N."/>
            <person name="Bonometti L."/>
            <person name="Westerberg I."/>
            <person name="Brannstrom I.O."/>
            <person name="Guillou S."/>
            <person name="Cros-Aarteil S."/>
            <person name="Calhoun S."/>
            <person name="Haridas S."/>
            <person name="Kuo A."/>
            <person name="Mondo S."/>
            <person name="Pangilinan J."/>
            <person name="Riley R."/>
            <person name="Labutti K."/>
            <person name="Andreopoulos B."/>
            <person name="Lipzen A."/>
            <person name="Chen C."/>
            <person name="Yanf M."/>
            <person name="Daum C."/>
            <person name="Ng V."/>
            <person name="Clum A."/>
            <person name="Ohm R."/>
            <person name="Martin F."/>
            <person name="Silar P."/>
            <person name="Natvig D."/>
            <person name="Lalanne C."/>
            <person name="Gautier V."/>
            <person name="Ament-Velasquez S.L."/>
            <person name="Kruys A."/>
            <person name="Hutchinson M.I."/>
            <person name="Powell A.J."/>
            <person name="Barry K."/>
            <person name="Miller A.N."/>
            <person name="Grigoriev I.V."/>
            <person name="Debuchy R."/>
            <person name="Gladieux P."/>
            <person name="Thoren M.H."/>
            <person name="Johannesson H."/>
        </authorList>
    </citation>
    <scope>NUCLEOTIDE SEQUENCE</scope>
    <source>
        <strain evidence="1">CBS 757.83</strain>
    </source>
</reference>
<proteinExistence type="predicted"/>
<dbReference type="Gene3D" id="3.80.10.10">
    <property type="entry name" value="Ribonuclease Inhibitor"/>
    <property type="match status" value="1"/>
</dbReference>
<accession>A0AAN6PU78</accession>
<evidence type="ECO:0000313" key="2">
    <source>
        <dbReference type="Proteomes" id="UP001305647"/>
    </source>
</evidence>
<evidence type="ECO:0000313" key="1">
    <source>
        <dbReference type="EMBL" id="KAK4098057.1"/>
    </source>
</evidence>
<dbReference type="Proteomes" id="UP001305647">
    <property type="component" value="Unassembled WGS sequence"/>
</dbReference>